<reference evidence="2 3" key="1">
    <citation type="submission" date="2024-09" db="EMBL/GenBank/DDBJ databases">
        <authorList>
            <person name="Sun Q."/>
            <person name="Mori K."/>
        </authorList>
    </citation>
    <scope>NUCLEOTIDE SEQUENCE [LARGE SCALE GENOMIC DNA]</scope>
    <source>
        <strain evidence="2 3">JCM 3331</strain>
    </source>
</reference>
<dbReference type="RefSeq" id="WP_345514195.1">
    <property type="nucleotide sequence ID" value="NZ_BAAAXD010000027.1"/>
</dbReference>
<evidence type="ECO:0008006" key="4">
    <source>
        <dbReference type="Google" id="ProtNLM"/>
    </source>
</evidence>
<dbReference type="EMBL" id="JBHMCG010000115">
    <property type="protein sequence ID" value="MFB9575607.1"/>
    <property type="molecule type" value="Genomic_DNA"/>
</dbReference>
<keyword evidence="3" id="KW-1185">Reference proteome</keyword>
<name>A0ABV5RCM3_9ACTN</name>
<evidence type="ECO:0000313" key="2">
    <source>
        <dbReference type="EMBL" id="MFB9575607.1"/>
    </source>
</evidence>
<evidence type="ECO:0000313" key="3">
    <source>
        <dbReference type="Proteomes" id="UP001589710"/>
    </source>
</evidence>
<feature type="signal peptide" evidence="1">
    <location>
        <begin position="1"/>
        <end position="34"/>
    </location>
</feature>
<protein>
    <recommendedName>
        <fullName evidence="4">Tat pathway signal sequence domain protein</fullName>
    </recommendedName>
</protein>
<feature type="chain" id="PRO_5045769115" description="Tat pathway signal sequence domain protein" evidence="1">
    <location>
        <begin position="35"/>
        <end position="264"/>
    </location>
</feature>
<organism evidence="2 3">
    <name type="scientific">Streptomyces yanii</name>
    <dbReference type="NCBI Taxonomy" id="78510"/>
    <lineage>
        <taxon>Bacteria</taxon>
        <taxon>Bacillati</taxon>
        <taxon>Actinomycetota</taxon>
        <taxon>Actinomycetes</taxon>
        <taxon>Kitasatosporales</taxon>
        <taxon>Streptomycetaceae</taxon>
        <taxon>Streptomyces</taxon>
    </lineage>
</organism>
<dbReference type="InterPro" id="IPR006311">
    <property type="entry name" value="TAT_signal"/>
</dbReference>
<comment type="caution">
    <text evidence="2">The sequence shown here is derived from an EMBL/GenBank/DDBJ whole genome shotgun (WGS) entry which is preliminary data.</text>
</comment>
<accession>A0ABV5RCM3</accession>
<keyword evidence="1" id="KW-0732">Signal</keyword>
<dbReference type="Proteomes" id="UP001589710">
    <property type="component" value="Unassembled WGS sequence"/>
</dbReference>
<proteinExistence type="predicted"/>
<gene>
    <name evidence="2" type="ORF">ACFFTL_25850</name>
</gene>
<sequence>MTPPIDRRQALRTSAGALLVAGLATVGTATTASAAPVRPKSADYPEIPNVPGMNGDPRSNEFWYVFDQELWYHRTPEVIAANEKLGEVLGEDPEVAIIQAYLAHRSAGTYPSGFRTLVTPLKEALTVLSDAQWSVIDRYYPHTDLAGLTKAFADFGQGVLYDPRLSEGQRSHTMNGNPPVGFHAWHCYLRAMQLLGIDSRRWAVIDPLIGLSWEIQSIVKPQPDVIYPPLDVKVLRRLTAKWLSRSPAECDTAFETFPYPQGVS</sequence>
<dbReference type="PROSITE" id="PS51318">
    <property type="entry name" value="TAT"/>
    <property type="match status" value="1"/>
</dbReference>
<evidence type="ECO:0000256" key="1">
    <source>
        <dbReference type="SAM" id="SignalP"/>
    </source>
</evidence>